<gene>
    <name evidence="3" type="ORF">chiPu_0010098</name>
</gene>
<dbReference type="PANTHER" id="PTHR45901:SF7">
    <property type="entry name" value="OXYGEN-REGULATED PROTEIN 1"/>
    <property type="match status" value="1"/>
</dbReference>
<dbReference type="EMBL" id="BEZZ01000378">
    <property type="protein sequence ID" value="GCC31638.1"/>
    <property type="molecule type" value="Genomic_DNA"/>
</dbReference>
<dbReference type="SUPFAM" id="SSF49723">
    <property type="entry name" value="Lipase/lipooxygenase domain (PLAT/LH2 domain)"/>
    <property type="match status" value="4"/>
</dbReference>
<keyword evidence="4" id="KW-1185">Reference proteome</keyword>
<dbReference type="PROSITE" id="PS50095">
    <property type="entry name" value="PLAT"/>
    <property type="match status" value="4"/>
</dbReference>
<dbReference type="CDD" id="cd01756">
    <property type="entry name" value="PLAT_repeat"/>
    <property type="match status" value="1"/>
</dbReference>
<evidence type="ECO:0000256" key="1">
    <source>
        <dbReference type="PROSITE-ProRule" id="PRU00152"/>
    </source>
</evidence>
<proteinExistence type="predicted"/>
<dbReference type="Pfam" id="PF01477">
    <property type="entry name" value="PLAT"/>
    <property type="match status" value="3"/>
</dbReference>
<evidence type="ECO:0000313" key="4">
    <source>
        <dbReference type="Proteomes" id="UP000287033"/>
    </source>
</evidence>
<feature type="domain" description="PLAT" evidence="2">
    <location>
        <begin position="113"/>
        <end position="232"/>
    </location>
</feature>
<dbReference type="Gene3D" id="2.40.180.10">
    <property type="entry name" value="Catalase core domain"/>
    <property type="match status" value="1"/>
</dbReference>
<dbReference type="OMA" id="CCKNGSA"/>
<evidence type="ECO:0000313" key="3">
    <source>
        <dbReference type="EMBL" id="GCC31638.1"/>
    </source>
</evidence>
<dbReference type="InterPro" id="IPR036392">
    <property type="entry name" value="PLAT/LH2_dom_sf"/>
</dbReference>
<dbReference type="AlphaFoldDB" id="A0A401SMP1"/>
<evidence type="ECO:0000259" key="2">
    <source>
        <dbReference type="PROSITE" id="PS50095"/>
    </source>
</evidence>
<protein>
    <recommendedName>
        <fullName evidence="2">PLAT domain-containing protein</fullName>
    </recommendedName>
</protein>
<dbReference type="OrthoDB" id="5322100at2759"/>
<dbReference type="SMART" id="SM00308">
    <property type="entry name" value="LH2"/>
    <property type="match status" value="2"/>
</dbReference>
<dbReference type="PANTHER" id="PTHR45901">
    <property type="entry name" value="PROTEIN CBG12474"/>
    <property type="match status" value="1"/>
</dbReference>
<sequence>MADSGGIIQKPEIFMVVFGTKGKTALLEIPNMKNIPFEVNLEGIGEIKKVSFVLLNPYLHKGIRLFKLRMKNLKTKQELGFNTSRRWLFRERGTETVTELAAVRPDRQPLRDTLYSVQVFTGDFPAASTDADVFVMIVGEHGDTCKRRLGHPHAKPFEKHQVSNFHIQAVDLGIPTEVHVGHNATGYGAGWYLDAITVMEPTENKGTNEYVFPCEQWLDSEVADRQTKRILKLLGKVSNESKMMLTESLQGSWDVFVVTSDMPNSGTDVEVILTICCKNGSAAPIILKKGSLKRGYTYQTSISIDDQLGTITKVRLEREESKNEDFWHCQKVNVLIIESVDVGELQALTIQMKGGFDLYLEKIIVQEGKYAMIEHIFMVGEWLSNPKDANNVSTLTIPITELKLSSKYQDLPSWEEIKSGGKWKVYLSNLKGNTVNRIDLEMIIHGQLKKSNPIPLSTELTRYMDVVTFEVNIPEDIGNPWKIRLGLGKPGKKTAAATSSISLRYFKMQNITNLATFSYSINESLPVESNNDKCLEFPVEWPYKHTMSVLTYQITMYCSDFLDIEHPASISLCLYGVNGDSGDRSLSKPLRKETGASQSYLFEISAVELGELNTLELYISSTKNLKMYVKEIYVTEVTSPRLAYVFTLDEYITVHSKRLPIIKKVPLSGMLSSDHRKPYSLLSVKDTDITGAPNEVDEYLVQVYTGDNFGDSTNANVYLVLFGDKAHSDKILLTQTLDHKDPFRKGQIDTFKFKTDLLGSLYKLEIGHDGGKPGSGWFLEKIGITNLITNENLVFPCNRWLTLDTETVIQLYLQGYDFGKHLTSNKESCDQIAWEVNNRGRIKVNIS</sequence>
<comment type="caution">
    <text evidence="1">Lacks conserved residue(s) required for the propagation of feature annotation.</text>
</comment>
<feature type="domain" description="PLAT" evidence="2">
    <location>
        <begin position="550"/>
        <end position="666"/>
    </location>
</feature>
<organism evidence="3 4">
    <name type="scientific">Chiloscyllium punctatum</name>
    <name type="common">Brownbanded bambooshark</name>
    <name type="synonym">Hemiscyllium punctatum</name>
    <dbReference type="NCBI Taxonomy" id="137246"/>
    <lineage>
        <taxon>Eukaryota</taxon>
        <taxon>Metazoa</taxon>
        <taxon>Chordata</taxon>
        <taxon>Craniata</taxon>
        <taxon>Vertebrata</taxon>
        <taxon>Chondrichthyes</taxon>
        <taxon>Elasmobranchii</taxon>
        <taxon>Galeomorphii</taxon>
        <taxon>Galeoidea</taxon>
        <taxon>Orectolobiformes</taxon>
        <taxon>Hemiscylliidae</taxon>
        <taxon>Chiloscyllium</taxon>
    </lineage>
</organism>
<feature type="domain" description="PLAT" evidence="2">
    <location>
        <begin position="251"/>
        <end position="397"/>
    </location>
</feature>
<dbReference type="InterPro" id="IPR052970">
    <property type="entry name" value="Inner_ear_hair_cell_LOXHD"/>
</dbReference>
<accession>A0A401SMP1</accession>
<feature type="domain" description="PLAT" evidence="2">
    <location>
        <begin position="697"/>
        <end position="815"/>
    </location>
</feature>
<comment type="caution">
    <text evidence="3">The sequence shown here is derived from an EMBL/GenBank/DDBJ whole genome shotgun (WGS) entry which is preliminary data.</text>
</comment>
<reference evidence="3 4" key="1">
    <citation type="journal article" date="2018" name="Nat. Ecol. Evol.">
        <title>Shark genomes provide insights into elasmobranch evolution and the origin of vertebrates.</title>
        <authorList>
            <person name="Hara Y"/>
            <person name="Yamaguchi K"/>
            <person name="Onimaru K"/>
            <person name="Kadota M"/>
            <person name="Koyanagi M"/>
            <person name="Keeley SD"/>
            <person name="Tatsumi K"/>
            <person name="Tanaka K"/>
            <person name="Motone F"/>
            <person name="Kageyama Y"/>
            <person name="Nozu R"/>
            <person name="Adachi N"/>
            <person name="Nishimura O"/>
            <person name="Nakagawa R"/>
            <person name="Tanegashima C"/>
            <person name="Kiyatake I"/>
            <person name="Matsumoto R"/>
            <person name="Murakumo K"/>
            <person name="Nishida K"/>
            <person name="Terakita A"/>
            <person name="Kuratani S"/>
            <person name="Sato K"/>
            <person name="Hyodo S Kuraku.S."/>
        </authorList>
    </citation>
    <scope>NUCLEOTIDE SEQUENCE [LARGE SCALE GENOMIC DNA]</scope>
</reference>
<dbReference type="InterPro" id="IPR001024">
    <property type="entry name" value="PLAT/LH2_dom"/>
</dbReference>
<dbReference type="Gene3D" id="2.60.60.20">
    <property type="entry name" value="PLAT/LH2 domain"/>
    <property type="match status" value="4"/>
</dbReference>
<name>A0A401SMP1_CHIPU</name>
<dbReference type="STRING" id="137246.A0A401SMP1"/>
<dbReference type="Proteomes" id="UP000287033">
    <property type="component" value="Unassembled WGS sequence"/>
</dbReference>